<accession>A0A370DHD5</accession>
<comment type="caution">
    <text evidence="1">The sequence shown here is derived from an EMBL/GenBank/DDBJ whole genome shotgun (WGS) entry which is preliminary data.</text>
</comment>
<name>A0A370DHD5_9GAMM</name>
<organism evidence="1 2">
    <name type="scientific">endosymbiont of Galathealinum brachiosum</name>
    <dbReference type="NCBI Taxonomy" id="2200906"/>
    <lineage>
        <taxon>Bacteria</taxon>
        <taxon>Pseudomonadati</taxon>
        <taxon>Pseudomonadota</taxon>
        <taxon>Gammaproteobacteria</taxon>
        <taxon>sulfur-oxidizing symbionts</taxon>
    </lineage>
</organism>
<dbReference type="EMBL" id="QFXC01000008">
    <property type="protein sequence ID" value="RDH83737.1"/>
    <property type="molecule type" value="Genomic_DNA"/>
</dbReference>
<sequence length="209" mass="23855">MSKLNIQLIAISGFVVSALFPVTGSTRENFSIYDHSNHNHEGSMHDLKKWKTGSNFTPQNRFKYNTVITKEYDTSKFAQTEPQRRSVNPWKIKQQSNNSFETINAARPWGSVPEKFSTKTAKEKKKTAVSNDVHANQQPKYKPFGNDNLLLNQNRNPNLVPILGNYPTFTDPGGFSPMYSNPGYGYGNGYGYGFPNYRPNLGYLRPFRW</sequence>
<reference evidence="1 2" key="1">
    <citation type="journal article" date="2018" name="ISME J.">
        <title>Endosymbiont genomes yield clues of tubeworm success.</title>
        <authorList>
            <person name="Li Y."/>
            <person name="Liles M.R."/>
            <person name="Halanych K.M."/>
        </authorList>
    </citation>
    <scope>NUCLEOTIDE SEQUENCE [LARGE SCALE GENOMIC DNA]</scope>
    <source>
        <strain evidence="1">A1464</strain>
    </source>
</reference>
<dbReference type="Proteomes" id="UP000254266">
    <property type="component" value="Unassembled WGS sequence"/>
</dbReference>
<evidence type="ECO:0000313" key="2">
    <source>
        <dbReference type="Proteomes" id="UP000254266"/>
    </source>
</evidence>
<dbReference type="AlphaFoldDB" id="A0A370DHD5"/>
<protein>
    <submittedName>
        <fullName evidence="1">Uncharacterized protein</fullName>
    </submittedName>
</protein>
<proteinExistence type="predicted"/>
<evidence type="ECO:0000313" key="1">
    <source>
        <dbReference type="EMBL" id="RDH83737.1"/>
    </source>
</evidence>
<gene>
    <name evidence="1" type="ORF">DIZ80_06240</name>
</gene>
<keyword evidence="2" id="KW-1185">Reference proteome</keyword>